<dbReference type="InterPro" id="IPR012340">
    <property type="entry name" value="NA-bd_OB-fold"/>
</dbReference>
<dbReference type="PROSITE" id="PS50935">
    <property type="entry name" value="SSB"/>
    <property type="match status" value="1"/>
</dbReference>
<gene>
    <name evidence="4" type="ORF">OHJ16_14920</name>
</gene>
<evidence type="ECO:0000313" key="5">
    <source>
        <dbReference type="Proteomes" id="UP001072034"/>
    </source>
</evidence>
<organism evidence="4 5">
    <name type="scientific">Actinomyces israelii</name>
    <dbReference type="NCBI Taxonomy" id="1659"/>
    <lineage>
        <taxon>Bacteria</taxon>
        <taxon>Bacillati</taxon>
        <taxon>Actinomycetota</taxon>
        <taxon>Actinomycetes</taxon>
        <taxon>Actinomycetales</taxon>
        <taxon>Actinomycetaceae</taxon>
        <taxon>Actinomyces</taxon>
    </lineage>
</organism>
<sequence>MSRQLDLVVQGSLGTNPVVSRTSSGRLFCYFRVATAPSFRVADVWREGPTIWFTAKAWGYLAENLARSLHKGDPVVLVGRFSQDAWENDRGQQLTNVLTVSCGGPDLTWGESRFMRVSHTVQAVEGEDATTSAGSAPSGASADAAPEPQEAPAAVGMQEPQTPLSDAHWETPPGELPDQQGPTADPLSYTVREEALV</sequence>
<dbReference type="GO" id="GO:0003677">
    <property type="term" value="F:DNA binding"/>
    <property type="evidence" value="ECO:0007669"/>
    <property type="project" value="UniProtKB-KW"/>
</dbReference>
<dbReference type="SUPFAM" id="SSF50249">
    <property type="entry name" value="Nucleic acid-binding proteins"/>
    <property type="match status" value="1"/>
</dbReference>
<accession>A0ABT4IC56</accession>
<name>A0ABT4IC56_9ACTO</name>
<dbReference type="Proteomes" id="UP001072034">
    <property type="component" value="Unassembled WGS sequence"/>
</dbReference>
<evidence type="ECO:0000256" key="3">
    <source>
        <dbReference type="SAM" id="MobiDB-lite"/>
    </source>
</evidence>
<dbReference type="Gene3D" id="2.40.50.140">
    <property type="entry name" value="Nucleic acid-binding proteins"/>
    <property type="match status" value="1"/>
</dbReference>
<comment type="caution">
    <text evidence="4">The sequence shown here is derived from an EMBL/GenBank/DDBJ whole genome shotgun (WGS) entry which is preliminary data.</text>
</comment>
<dbReference type="EMBL" id="JAPTMY010000047">
    <property type="protein sequence ID" value="MCZ0859329.1"/>
    <property type="molecule type" value="Genomic_DNA"/>
</dbReference>
<proteinExistence type="predicted"/>
<feature type="region of interest" description="Disordered" evidence="3">
    <location>
        <begin position="125"/>
        <end position="189"/>
    </location>
</feature>
<dbReference type="RefSeq" id="WP_043564724.1">
    <property type="nucleotide sequence ID" value="NZ_CAJPNG010000026.1"/>
</dbReference>
<evidence type="ECO:0000256" key="2">
    <source>
        <dbReference type="PROSITE-ProRule" id="PRU00252"/>
    </source>
</evidence>
<protein>
    <submittedName>
        <fullName evidence="4">Single-stranded DNA-binding protein</fullName>
    </submittedName>
</protein>
<keyword evidence="5" id="KW-1185">Reference proteome</keyword>
<feature type="compositionally biased region" description="Low complexity" evidence="3">
    <location>
        <begin position="129"/>
        <end position="154"/>
    </location>
</feature>
<keyword evidence="1 2" id="KW-0238">DNA-binding</keyword>
<evidence type="ECO:0000313" key="4">
    <source>
        <dbReference type="EMBL" id="MCZ0859329.1"/>
    </source>
</evidence>
<dbReference type="InterPro" id="IPR000424">
    <property type="entry name" value="Primosome_PriB/ssb"/>
</dbReference>
<reference evidence="4" key="1">
    <citation type="submission" date="2022-10" db="EMBL/GenBank/DDBJ databases">
        <title>Genome sequence of Actinomyces israelii ATCC 10048.</title>
        <authorList>
            <person name="Watt R.M."/>
            <person name="Tong W.M."/>
        </authorList>
    </citation>
    <scope>NUCLEOTIDE SEQUENCE</scope>
    <source>
        <strain evidence="4">ATCC 10048</strain>
    </source>
</reference>
<dbReference type="CDD" id="cd04496">
    <property type="entry name" value="SSB_OBF"/>
    <property type="match status" value="1"/>
</dbReference>
<evidence type="ECO:0000256" key="1">
    <source>
        <dbReference type="ARBA" id="ARBA00023125"/>
    </source>
</evidence>
<dbReference type="Pfam" id="PF00436">
    <property type="entry name" value="SSB"/>
    <property type="match status" value="1"/>
</dbReference>